<reference evidence="1 2" key="1">
    <citation type="submission" date="2021-04" db="EMBL/GenBank/DDBJ databases">
        <authorList>
            <person name="Pira H."/>
            <person name="Risdian C."/>
            <person name="Wink J."/>
        </authorList>
    </citation>
    <scope>NUCLEOTIDE SEQUENCE [LARGE SCALE GENOMIC DNA]</scope>
    <source>
        <strain evidence="1 2">WH131</strain>
    </source>
</reference>
<dbReference type="InterPro" id="IPR015018">
    <property type="entry name" value="DUF1905"/>
</dbReference>
<sequence length="105" mass="11982">MSDALSAVLPLVRWEGDRGTYHLVIFTGSEAEALTMHARLQRLEFGKRRGFGSVKVRVRVGETEWKSSVFPQKQQCEWVLLISKKVMQQENLAEGNPVKLKLELL</sequence>
<evidence type="ECO:0000313" key="2">
    <source>
        <dbReference type="Proteomes" id="UP000699975"/>
    </source>
</evidence>
<dbReference type="Proteomes" id="UP000699975">
    <property type="component" value="Unassembled WGS sequence"/>
</dbReference>
<name>A0ABS6SNL0_9SPHN</name>
<accession>A0ABS6SNL0</accession>
<proteinExistence type="predicted"/>
<comment type="caution">
    <text evidence="1">The sequence shown here is derived from an EMBL/GenBank/DDBJ whole genome shotgun (WGS) entry which is preliminary data.</text>
</comment>
<gene>
    <name evidence="1" type="ORF">KCG45_08565</name>
</gene>
<dbReference type="EMBL" id="JAGSPB010000002">
    <property type="protein sequence ID" value="MBV7266229.1"/>
    <property type="molecule type" value="Genomic_DNA"/>
</dbReference>
<evidence type="ECO:0000313" key="1">
    <source>
        <dbReference type="EMBL" id="MBV7266229.1"/>
    </source>
</evidence>
<keyword evidence="2" id="KW-1185">Reference proteome</keyword>
<protein>
    <submittedName>
        <fullName evidence="1">DUF1905 domain-containing protein</fullName>
    </submittedName>
</protein>
<dbReference type="Pfam" id="PF08922">
    <property type="entry name" value="DUF1905"/>
    <property type="match status" value="1"/>
</dbReference>
<organism evidence="1 2">
    <name type="scientific">Erythrobacter ani</name>
    <dbReference type="NCBI Taxonomy" id="2827235"/>
    <lineage>
        <taxon>Bacteria</taxon>
        <taxon>Pseudomonadati</taxon>
        <taxon>Pseudomonadota</taxon>
        <taxon>Alphaproteobacteria</taxon>
        <taxon>Sphingomonadales</taxon>
        <taxon>Erythrobacteraceae</taxon>
        <taxon>Erythrobacter/Porphyrobacter group</taxon>
        <taxon>Erythrobacter</taxon>
    </lineage>
</organism>